<dbReference type="InterPro" id="IPR000515">
    <property type="entry name" value="MetI-like"/>
</dbReference>
<feature type="transmembrane region" description="Helical" evidence="7">
    <location>
        <begin position="245"/>
        <end position="271"/>
    </location>
</feature>
<dbReference type="InterPro" id="IPR045621">
    <property type="entry name" value="BPD_transp_1_N"/>
</dbReference>
<keyword evidence="4 7" id="KW-0812">Transmembrane</keyword>
<evidence type="ECO:0000256" key="3">
    <source>
        <dbReference type="ARBA" id="ARBA00022475"/>
    </source>
</evidence>
<name>A0A841BTS6_9ACTN</name>
<evidence type="ECO:0000259" key="8">
    <source>
        <dbReference type="PROSITE" id="PS50928"/>
    </source>
</evidence>
<keyword evidence="6 7" id="KW-0472">Membrane</keyword>
<dbReference type="Pfam" id="PF00528">
    <property type="entry name" value="BPD_transp_1"/>
    <property type="match status" value="1"/>
</dbReference>
<evidence type="ECO:0000313" key="9">
    <source>
        <dbReference type="EMBL" id="MBB5870181.1"/>
    </source>
</evidence>
<dbReference type="InterPro" id="IPR035906">
    <property type="entry name" value="MetI-like_sf"/>
</dbReference>
<dbReference type="Proteomes" id="UP000587527">
    <property type="component" value="Unassembled WGS sequence"/>
</dbReference>
<reference evidence="9 10" key="1">
    <citation type="submission" date="2020-08" db="EMBL/GenBank/DDBJ databases">
        <title>Sequencing the genomes of 1000 actinobacteria strains.</title>
        <authorList>
            <person name="Klenk H.-P."/>
        </authorList>
    </citation>
    <scope>NUCLEOTIDE SEQUENCE [LARGE SCALE GENOMIC DNA]</scope>
    <source>
        <strain evidence="9 10">DSM 45362</strain>
    </source>
</reference>
<feature type="transmembrane region" description="Helical" evidence="7">
    <location>
        <begin position="183"/>
        <end position="204"/>
    </location>
</feature>
<sequence length="324" mass="35392">MRGTKAARSVAAKIGMALGTLLFAVVVNFFLFRMLPGDPAKAFAPRGRNSDPGALREIRERMGLDESLWVQFGKYVKSLVQGDLGVSWSQHAPVTEVIAGRIWPTVLLSGTSLLLAAGIGFWLGARQGWRRGSRFDKITSSTALSLYSVPEWLLGLVLLVVLAKADFVPADGGMSSSRTELPYWIDLLRHMALPVLVLTVVYIAEYSMIMRSSILDERHADYLTTARAKGLRDALVLRRHALPNALLPSMTLFFLSLGFVISGAITVETVFSWPGLGRLTYDALRGPDVPLLQGLFLVFSAGVILMNLVADLLVPILDPRVGRS</sequence>
<dbReference type="Pfam" id="PF19300">
    <property type="entry name" value="BPD_transp_1_N"/>
    <property type="match status" value="1"/>
</dbReference>
<accession>A0A841BTS6</accession>
<keyword evidence="2 7" id="KW-0813">Transport</keyword>
<keyword evidence="5 7" id="KW-1133">Transmembrane helix</keyword>
<dbReference type="PANTHER" id="PTHR43376:SF1">
    <property type="entry name" value="OLIGOPEPTIDE TRANSPORT SYSTEM PERMEASE PROTEIN"/>
    <property type="match status" value="1"/>
</dbReference>
<feature type="transmembrane region" description="Helical" evidence="7">
    <location>
        <begin position="102"/>
        <end position="123"/>
    </location>
</feature>
<feature type="domain" description="ABC transmembrane type-1" evidence="8">
    <location>
        <begin position="102"/>
        <end position="314"/>
    </location>
</feature>
<feature type="transmembrane region" description="Helical" evidence="7">
    <location>
        <begin position="12"/>
        <end position="32"/>
    </location>
</feature>
<comment type="subcellular location">
    <subcellularLocation>
        <location evidence="1 7">Cell membrane</location>
        <topology evidence="1 7">Multi-pass membrane protein</topology>
    </subcellularLocation>
</comment>
<dbReference type="PANTHER" id="PTHR43376">
    <property type="entry name" value="OLIGOPEPTIDE TRANSPORT SYSTEM PERMEASE PROTEIN"/>
    <property type="match status" value="1"/>
</dbReference>
<dbReference type="EMBL" id="JACHMN010000002">
    <property type="protein sequence ID" value="MBB5870181.1"/>
    <property type="molecule type" value="Genomic_DNA"/>
</dbReference>
<proteinExistence type="inferred from homology"/>
<dbReference type="SUPFAM" id="SSF161098">
    <property type="entry name" value="MetI-like"/>
    <property type="match status" value="1"/>
</dbReference>
<evidence type="ECO:0000256" key="4">
    <source>
        <dbReference type="ARBA" id="ARBA00022692"/>
    </source>
</evidence>
<comment type="caution">
    <text evidence="9">The sequence shown here is derived from an EMBL/GenBank/DDBJ whole genome shotgun (WGS) entry which is preliminary data.</text>
</comment>
<organism evidence="9 10">
    <name type="scientific">Allocatelliglobosispora scoriae</name>
    <dbReference type="NCBI Taxonomy" id="643052"/>
    <lineage>
        <taxon>Bacteria</taxon>
        <taxon>Bacillati</taxon>
        <taxon>Actinomycetota</taxon>
        <taxon>Actinomycetes</taxon>
        <taxon>Micromonosporales</taxon>
        <taxon>Micromonosporaceae</taxon>
        <taxon>Allocatelliglobosispora</taxon>
    </lineage>
</organism>
<feature type="transmembrane region" description="Helical" evidence="7">
    <location>
        <begin position="144"/>
        <end position="163"/>
    </location>
</feature>
<dbReference type="CDD" id="cd06261">
    <property type="entry name" value="TM_PBP2"/>
    <property type="match status" value="1"/>
</dbReference>
<dbReference type="PROSITE" id="PS50928">
    <property type="entry name" value="ABC_TM1"/>
    <property type="match status" value="1"/>
</dbReference>
<dbReference type="RefSeq" id="WP_184837387.1">
    <property type="nucleotide sequence ID" value="NZ_JACHMN010000002.1"/>
</dbReference>
<evidence type="ECO:0000256" key="7">
    <source>
        <dbReference type="RuleBase" id="RU363032"/>
    </source>
</evidence>
<gene>
    <name evidence="9" type="ORF">F4553_003560</name>
</gene>
<evidence type="ECO:0000313" key="10">
    <source>
        <dbReference type="Proteomes" id="UP000587527"/>
    </source>
</evidence>
<dbReference type="AlphaFoldDB" id="A0A841BTS6"/>
<dbReference type="Gene3D" id="1.10.3720.10">
    <property type="entry name" value="MetI-like"/>
    <property type="match status" value="1"/>
</dbReference>
<evidence type="ECO:0000256" key="1">
    <source>
        <dbReference type="ARBA" id="ARBA00004651"/>
    </source>
</evidence>
<dbReference type="GO" id="GO:0055085">
    <property type="term" value="P:transmembrane transport"/>
    <property type="evidence" value="ECO:0007669"/>
    <property type="project" value="InterPro"/>
</dbReference>
<dbReference type="GO" id="GO:0005886">
    <property type="term" value="C:plasma membrane"/>
    <property type="evidence" value="ECO:0007669"/>
    <property type="project" value="UniProtKB-SubCell"/>
</dbReference>
<evidence type="ECO:0000256" key="5">
    <source>
        <dbReference type="ARBA" id="ARBA00022989"/>
    </source>
</evidence>
<keyword evidence="10" id="KW-1185">Reference proteome</keyword>
<comment type="similarity">
    <text evidence="7">Belongs to the binding-protein-dependent transport system permease family.</text>
</comment>
<evidence type="ECO:0000256" key="6">
    <source>
        <dbReference type="ARBA" id="ARBA00023136"/>
    </source>
</evidence>
<keyword evidence="3" id="KW-1003">Cell membrane</keyword>
<protein>
    <submittedName>
        <fullName evidence="9">Peptide/nickel transport system permease protein</fullName>
    </submittedName>
</protein>
<evidence type="ECO:0000256" key="2">
    <source>
        <dbReference type="ARBA" id="ARBA00022448"/>
    </source>
</evidence>
<feature type="transmembrane region" description="Helical" evidence="7">
    <location>
        <begin position="291"/>
        <end position="314"/>
    </location>
</feature>